<proteinExistence type="predicted"/>
<protein>
    <recommendedName>
        <fullName evidence="2">CCHC-type domain-containing protein</fullName>
    </recommendedName>
</protein>
<dbReference type="PROSITE" id="PS50158">
    <property type="entry name" value="ZF_CCHC"/>
    <property type="match status" value="1"/>
</dbReference>
<organism evidence="3 4">
    <name type="scientific">Xanthoceras sorbifolium</name>
    <dbReference type="NCBI Taxonomy" id="99658"/>
    <lineage>
        <taxon>Eukaryota</taxon>
        <taxon>Viridiplantae</taxon>
        <taxon>Streptophyta</taxon>
        <taxon>Embryophyta</taxon>
        <taxon>Tracheophyta</taxon>
        <taxon>Spermatophyta</taxon>
        <taxon>Magnoliopsida</taxon>
        <taxon>eudicotyledons</taxon>
        <taxon>Gunneridae</taxon>
        <taxon>Pentapetalae</taxon>
        <taxon>rosids</taxon>
        <taxon>malvids</taxon>
        <taxon>Sapindales</taxon>
        <taxon>Sapindaceae</taxon>
        <taxon>Xanthoceroideae</taxon>
        <taxon>Xanthoceras</taxon>
    </lineage>
</organism>
<gene>
    <name evidence="3" type="ORF">JRO89_XS09G0167500</name>
</gene>
<dbReference type="InterPro" id="IPR001878">
    <property type="entry name" value="Znf_CCHC"/>
</dbReference>
<evidence type="ECO:0000256" key="1">
    <source>
        <dbReference type="PROSITE-ProRule" id="PRU00047"/>
    </source>
</evidence>
<keyword evidence="4" id="KW-1185">Reference proteome</keyword>
<dbReference type="Proteomes" id="UP000827721">
    <property type="component" value="Unassembled WGS sequence"/>
</dbReference>
<sequence>MLLRYEKLPNHCFCCGKLGHLFRECLNKPCEGDVMDQAYDSWLRAFSPLKSRPSRMERSPQRGIFGGFDPSEIPVAECNKESEFGQFTFAAEGLSKQYPPKPVLNVKESTTETIVGDPHIDKGKGVASQTVSKGLKLVLMETHPFLRKQTWK</sequence>
<evidence type="ECO:0000259" key="2">
    <source>
        <dbReference type="PROSITE" id="PS50158"/>
    </source>
</evidence>
<comment type="caution">
    <text evidence="3">The sequence shown here is derived from an EMBL/GenBank/DDBJ whole genome shotgun (WGS) entry which is preliminary data.</text>
</comment>
<accession>A0ABQ8HLN5</accession>
<evidence type="ECO:0000313" key="3">
    <source>
        <dbReference type="EMBL" id="KAH7565222.1"/>
    </source>
</evidence>
<feature type="domain" description="CCHC-type" evidence="2">
    <location>
        <begin position="12"/>
        <end position="25"/>
    </location>
</feature>
<name>A0ABQ8HLN5_9ROSI</name>
<keyword evidence="1" id="KW-0863">Zinc-finger</keyword>
<reference evidence="3 4" key="1">
    <citation type="submission" date="2021-02" db="EMBL/GenBank/DDBJ databases">
        <title>Plant Genome Project.</title>
        <authorList>
            <person name="Zhang R.-G."/>
        </authorList>
    </citation>
    <scope>NUCLEOTIDE SEQUENCE [LARGE SCALE GENOMIC DNA]</scope>
    <source>
        <tissue evidence="3">Leaves</tissue>
    </source>
</reference>
<keyword evidence="1" id="KW-0862">Zinc</keyword>
<dbReference type="EMBL" id="JAFEMO010000009">
    <property type="protein sequence ID" value="KAH7565222.1"/>
    <property type="molecule type" value="Genomic_DNA"/>
</dbReference>
<keyword evidence="1" id="KW-0479">Metal-binding</keyword>
<evidence type="ECO:0000313" key="4">
    <source>
        <dbReference type="Proteomes" id="UP000827721"/>
    </source>
</evidence>